<dbReference type="eggNOG" id="COG1196">
    <property type="taxonomic scope" value="Bacteria"/>
</dbReference>
<keyword evidence="1" id="KW-0547">Nucleotide-binding</keyword>
<evidence type="ECO:0000256" key="2">
    <source>
        <dbReference type="ARBA" id="ARBA00022801"/>
    </source>
</evidence>
<dbReference type="InterPro" id="IPR011545">
    <property type="entry name" value="DEAD/DEAH_box_helicase_dom"/>
</dbReference>
<dbReference type="OrthoDB" id="9807155at2"/>
<dbReference type="SMART" id="SM00487">
    <property type="entry name" value="DEXDc"/>
    <property type="match status" value="1"/>
</dbReference>
<keyword evidence="3 8" id="KW-0347">Helicase</keyword>
<dbReference type="GO" id="GO:0005524">
    <property type="term" value="F:ATP binding"/>
    <property type="evidence" value="ECO:0007669"/>
    <property type="project" value="UniProtKB-KW"/>
</dbReference>
<organism evidence="8 9">
    <name type="scientific">Thermobaculum terrenum (strain ATCC BAA-798 / CCMEE 7001 / YNP1)</name>
    <dbReference type="NCBI Taxonomy" id="525904"/>
    <lineage>
        <taxon>Bacteria</taxon>
        <taxon>Bacillati</taxon>
        <taxon>Chloroflexota</taxon>
        <taxon>Chloroflexia</taxon>
        <taxon>Candidatus Thermobaculales</taxon>
        <taxon>Candidatus Thermobaculaceae</taxon>
        <taxon>Thermobaculum</taxon>
    </lineage>
</organism>
<dbReference type="SMART" id="SM01142">
    <property type="entry name" value="DSHCT"/>
    <property type="match status" value="1"/>
</dbReference>
<dbReference type="CDD" id="cd18795">
    <property type="entry name" value="SF2_C_Ski2"/>
    <property type="match status" value="1"/>
</dbReference>
<dbReference type="STRING" id="525904.Tter_0478"/>
<gene>
    <name evidence="8" type="ordered locus">Tter_0478</name>
</gene>
<dbReference type="InterPro" id="IPR001650">
    <property type="entry name" value="Helicase_C-like"/>
</dbReference>
<dbReference type="InterPro" id="IPR012961">
    <property type="entry name" value="Ski2/MTR4_C"/>
</dbReference>
<evidence type="ECO:0000256" key="5">
    <source>
        <dbReference type="SAM" id="Coils"/>
    </source>
</evidence>
<evidence type="ECO:0000256" key="3">
    <source>
        <dbReference type="ARBA" id="ARBA00022806"/>
    </source>
</evidence>
<evidence type="ECO:0000256" key="4">
    <source>
        <dbReference type="ARBA" id="ARBA00022840"/>
    </source>
</evidence>
<dbReference type="InterPro" id="IPR027417">
    <property type="entry name" value="P-loop_NTPase"/>
</dbReference>
<dbReference type="Gene3D" id="3.40.50.300">
    <property type="entry name" value="P-loop containing nucleotide triphosphate hydrolases"/>
    <property type="match status" value="2"/>
</dbReference>
<dbReference type="GO" id="GO:0004386">
    <property type="term" value="F:helicase activity"/>
    <property type="evidence" value="ECO:0007669"/>
    <property type="project" value="UniProtKB-KW"/>
</dbReference>
<dbReference type="GO" id="GO:0070478">
    <property type="term" value="P:nuclear-transcribed mRNA catabolic process, 3'-5' exonucleolytic nonsense-mediated decay"/>
    <property type="evidence" value="ECO:0007669"/>
    <property type="project" value="TreeGrafter"/>
</dbReference>
<feature type="domain" description="Helicase C-terminal" evidence="7">
    <location>
        <begin position="286"/>
        <end position="452"/>
    </location>
</feature>
<feature type="coiled-coil region" evidence="5">
    <location>
        <begin position="672"/>
        <end position="741"/>
    </location>
</feature>
<dbReference type="SUPFAM" id="SSF52540">
    <property type="entry name" value="P-loop containing nucleoside triphosphate hydrolases"/>
    <property type="match status" value="1"/>
</dbReference>
<reference evidence="9" key="1">
    <citation type="journal article" date="2010" name="Stand. Genomic Sci.">
        <title>Complete genome sequence of 'Thermobaculum terrenum' type strain (YNP1).</title>
        <authorList>
            <person name="Kiss H."/>
            <person name="Cleland D."/>
            <person name="Lapidus A."/>
            <person name="Lucas S."/>
            <person name="Glavina Del Rio T."/>
            <person name="Nolan M."/>
            <person name="Tice H."/>
            <person name="Han C."/>
            <person name="Goodwin L."/>
            <person name="Pitluck S."/>
            <person name="Liolios K."/>
            <person name="Ivanova N."/>
            <person name="Mavromatis K."/>
            <person name="Ovchinnikova G."/>
            <person name="Pati A."/>
            <person name="Chen A."/>
            <person name="Palaniappan K."/>
            <person name="Land M."/>
            <person name="Hauser L."/>
            <person name="Chang Y."/>
            <person name="Jeffries C."/>
            <person name="Lu M."/>
            <person name="Brettin T."/>
            <person name="Detter J."/>
            <person name="Goker M."/>
            <person name="Tindall B."/>
            <person name="Beck B."/>
            <person name="McDermott T."/>
            <person name="Woyke T."/>
            <person name="Bristow J."/>
            <person name="Eisen J."/>
            <person name="Markowitz V."/>
            <person name="Hugenholtz P."/>
            <person name="Kyrpides N."/>
            <person name="Klenk H."/>
            <person name="Cheng J."/>
        </authorList>
    </citation>
    <scope>NUCLEOTIDE SEQUENCE [LARGE SCALE GENOMIC DNA]</scope>
    <source>
        <strain evidence="9">ATCC BAA-798 / YNP1</strain>
    </source>
</reference>
<dbReference type="PROSITE" id="PS51194">
    <property type="entry name" value="HELICASE_CTER"/>
    <property type="match status" value="1"/>
</dbReference>
<dbReference type="Proteomes" id="UP000000323">
    <property type="component" value="Chromosome 1"/>
</dbReference>
<dbReference type="GO" id="GO:0003676">
    <property type="term" value="F:nucleic acid binding"/>
    <property type="evidence" value="ECO:0007669"/>
    <property type="project" value="InterPro"/>
</dbReference>
<evidence type="ECO:0000313" key="9">
    <source>
        <dbReference type="Proteomes" id="UP000000323"/>
    </source>
</evidence>
<dbReference type="AlphaFoldDB" id="D1CEP3"/>
<evidence type="ECO:0000259" key="7">
    <source>
        <dbReference type="PROSITE" id="PS51194"/>
    </source>
</evidence>
<dbReference type="Pfam" id="PF00270">
    <property type="entry name" value="DEAD"/>
    <property type="match status" value="1"/>
</dbReference>
<accession>D1CEP3</accession>
<dbReference type="RefSeq" id="WP_012874434.1">
    <property type="nucleotide sequence ID" value="NC_013525.1"/>
</dbReference>
<dbReference type="Gene3D" id="1.10.3380.30">
    <property type="match status" value="1"/>
</dbReference>
<name>D1CEP3_THET1</name>
<dbReference type="InterPro" id="IPR050699">
    <property type="entry name" value="RNA-DNA_Helicase"/>
</dbReference>
<protein>
    <submittedName>
        <fullName evidence="8">DEAD/DEAH box helicase domain protein</fullName>
    </submittedName>
</protein>
<keyword evidence="4" id="KW-0067">ATP-binding</keyword>
<evidence type="ECO:0000256" key="1">
    <source>
        <dbReference type="ARBA" id="ARBA00022741"/>
    </source>
</evidence>
<dbReference type="HOGENOM" id="CLU_002902_4_1_0"/>
<keyword evidence="2" id="KW-0378">Hydrolase</keyword>
<dbReference type="PROSITE" id="PS51192">
    <property type="entry name" value="HELICASE_ATP_BIND_1"/>
    <property type="match status" value="1"/>
</dbReference>
<dbReference type="SMART" id="SM00490">
    <property type="entry name" value="HELICc"/>
    <property type="match status" value="1"/>
</dbReference>
<dbReference type="Pfam" id="PF00271">
    <property type="entry name" value="Helicase_C"/>
    <property type="match status" value="1"/>
</dbReference>
<dbReference type="Pfam" id="PF08148">
    <property type="entry name" value="DSHCT"/>
    <property type="match status" value="1"/>
</dbReference>
<dbReference type="eggNOG" id="COG4581">
    <property type="taxonomic scope" value="Bacteria"/>
</dbReference>
<feature type="domain" description="Helicase ATP-binding" evidence="6">
    <location>
        <begin position="28"/>
        <end position="185"/>
    </location>
</feature>
<dbReference type="KEGG" id="ttr:Tter_0478"/>
<evidence type="ECO:0000313" key="8">
    <source>
        <dbReference type="EMBL" id="ACZ41399.1"/>
    </source>
</evidence>
<keyword evidence="9" id="KW-1185">Reference proteome</keyword>
<dbReference type="InterPro" id="IPR014001">
    <property type="entry name" value="Helicase_ATP-bd"/>
</dbReference>
<dbReference type="GO" id="GO:0016787">
    <property type="term" value="F:hydrolase activity"/>
    <property type="evidence" value="ECO:0007669"/>
    <property type="project" value="UniProtKB-KW"/>
</dbReference>
<proteinExistence type="predicted"/>
<keyword evidence="5" id="KW-0175">Coiled coil</keyword>
<dbReference type="EMBL" id="CP001825">
    <property type="protein sequence ID" value="ACZ41399.1"/>
    <property type="molecule type" value="Genomic_DNA"/>
</dbReference>
<sequence>MLLSHEHIKSSFESLYPFELDDFQKEAIDAYLKEGSVLVAAPTGTGKTVIAEFGVHDAWLRGHRVMYTTPIKALSNQKYRDFRARYGDDVGLLTGDVIENSHGRILVMTTEVLRNMLLQTPWELEDVACVVFDEVHYLSDPERGTTWEEAIILCPEHIQLICLSATVSNAQEIADWISRVHRPTKLIAHYERAVPLSYYYFIDNTILPAFDKNGKLNKKLLNLGGEARQRFRRRVNLSVQESLESERTEPKPPDIVRVLRDKDMLPAIYFLFSRKDCEIAAELCRSMRLQLVTSKEQRDEIKRVIDLFSQRMLPEDRNLAQVKTVLDLARQGIGFHHAGLLPILKQLVEELFSRGLMKVVFATDTLALGINMPARSVVIGQMSKFDGQGVRPLIPNEFQQMAGRAGRRGIDKIGHVIVPYSSWVSFREAMEIATGELHPVQSAFVLRYNTVLNLWDPPKGDRVLYVLQQSLMQFQTNRQIRELSEEIKQWQVQIDSIDRGCLIGYSDGEELLSEYQELNHTRTAIAKRLEELRREQRALQERLKELPWKKPSREALRKLFRSLVPGTMVHLSQKGWCIYAGRSADGTIHLICDGKVHKLAAYNEIDYLPNPEDRIDLPIEISEDVCSGEIVELDELVWRKLQANIQQLELPDLEALIRRHREQIALSISDQMEALKFDEEQTQAELNDLLERIRNHPCDACEVRKQHQRNIREAARLMQRRAEAELELEERSRESERQIRKVLKGIVSVLHQFGYLEDGYQTEKTDLLANLFDTNGLIICEMIYRGYLDNLSPPDIAEVLSWFAYDRDRQFSNMHILPKHLINLRRQLDDLETRILRAESRAGVQISQGYNPYFFGMMRAWCNGASLSQILDKVDIGEGDLVMTFNKTLDLIRQVRDMLVQADPGSPLLPKLDQATALARRGIIEQSYRLGFSLDDDTKEIAESPLPESTIE</sequence>
<feature type="coiled-coil region" evidence="5">
    <location>
        <begin position="480"/>
        <end position="549"/>
    </location>
</feature>
<dbReference type="GO" id="GO:0055087">
    <property type="term" value="C:Ski complex"/>
    <property type="evidence" value="ECO:0007669"/>
    <property type="project" value="TreeGrafter"/>
</dbReference>
<dbReference type="PANTHER" id="PTHR12131:SF1">
    <property type="entry name" value="ATP-DEPENDENT RNA HELICASE SUPV3L1, MITOCHONDRIAL-RELATED"/>
    <property type="match status" value="1"/>
</dbReference>
<evidence type="ECO:0000259" key="6">
    <source>
        <dbReference type="PROSITE" id="PS51192"/>
    </source>
</evidence>
<dbReference type="PANTHER" id="PTHR12131">
    <property type="entry name" value="ATP-DEPENDENT RNA AND DNA HELICASE"/>
    <property type="match status" value="1"/>
</dbReference>